<organism evidence="10 11">
    <name type="scientific">Latimeria chalumnae</name>
    <name type="common">Coelacanth</name>
    <dbReference type="NCBI Taxonomy" id="7897"/>
    <lineage>
        <taxon>Eukaryota</taxon>
        <taxon>Metazoa</taxon>
        <taxon>Chordata</taxon>
        <taxon>Craniata</taxon>
        <taxon>Vertebrata</taxon>
        <taxon>Euteleostomi</taxon>
        <taxon>Coelacanthiformes</taxon>
        <taxon>Coelacanthidae</taxon>
        <taxon>Latimeria</taxon>
    </lineage>
</organism>
<evidence type="ECO:0000256" key="2">
    <source>
        <dbReference type="ARBA" id="ARBA00022490"/>
    </source>
</evidence>
<dbReference type="Gene3D" id="1.25.40.780">
    <property type="match status" value="1"/>
</dbReference>
<dbReference type="GO" id="GO:0005768">
    <property type="term" value="C:endosome"/>
    <property type="evidence" value="ECO:0007669"/>
    <property type="project" value="TreeGrafter"/>
</dbReference>
<dbReference type="STRING" id="7897.ENSLACP00000020021"/>
<dbReference type="InterPro" id="IPR040886">
    <property type="entry name" value="TRIF_N"/>
</dbReference>
<keyword evidence="5" id="KW-0391">Immunity</keyword>
<dbReference type="InterPro" id="IPR000157">
    <property type="entry name" value="TIR_dom"/>
</dbReference>
<feature type="region of interest" description="Disordered" evidence="8">
    <location>
        <begin position="681"/>
        <end position="705"/>
    </location>
</feature>
<dbReference type="PANTHER" id="PTHR47230:SF2">
    <property type="entry name" value="TIR DOMAIN-CONTAINING ADAPTER MOLECULE 2"/>
    <property type="match status" value="1"/>
</dbReference>
<evidence type="ECO:0000256" key="5">
    <source>
        <dbReference type="ARBA" id="ARBA00022859"/>
    </source>
</evidence>
<dbReference type="HOGENOM" id="CLU_022539_0_0_1"/>
<dbReference type="Bgee" id="ENSLACG00000017601">
    <property type="expression patterns" value="Expressed in muscle tissue and 2 other cell types or tissues"/>
</dbReference>
<evidence type="ECO:0000313" key="11">
    <source>
        <dbReference type="Proteomes" id="UP000008672"/>
    </source>
</evidence>
<feature type="domain" description="TIR" evidence="9">
    <location>
        <begin position="414"/>
        <end position="551"/>
    </location>
</feature>
<dbReference type="GO" id="GO:0006954">
    <property type="term" value="P:inflammatory response"/>
    <property type="evidence" value="ECO:0007669"/>
    <property type="project" value="UniProtKB-KW"/>
</dbReference>
<dbReference type="GeneTree" id="ENSGT00940000163706"/>
<protein>
    <submittedName>
        <fullName evidence="10">TIR domain containing adaptor molecule 1</fullName>
    </submittedName>
</protein>
<evidence type="ECO:0000256" key="6">
    <source>
        <dbReference type="ARBA" id="ARBA00023198"/>
    </source>
</evidence>
<dbReference type="AlphaFoldDB" id="H3BDQ0"/>
<feature type="compositionally biased region" description="Polar residues" evidence="8">
    <location>
        <begin position="359"/>
        <end position="377"/>
    </location>
</feature>
<dbReference type="GO" id="GO:0035591">
    <property type="term" value="F:signaling adaptor activity"/>
    <property type="evidence" value="ECO:0007669"/>
    <property type="project" value="TreeGrafter"/>
</dbReference>
<evidence type="ECO:0000256" key="4">
    <source>
        <dbReference type="ARBA" id="ARBA00022588"/>
    </source>
</evidence>
<dbReference type="InParanoid" id="H3BDQ0"/>
<feature type="compositionally biased region" description="Basic and acidic residues" evidence="8">
    <location>
        <begin position="378"/>
        <end position="394"/>
    </location>
</feature>
<dbReference type="OMA" id="TRHGWQD"/>
<sequence>DQMAEKLDPHPSLDDALDILSKTPKDRLLSLKYKLDHPKSKIETLVYGMVLVSLNKTEEAQVELKKLKNDPEAQYISNRIHLVGQKPQSPKDTDFLTTLARVFRLLVVENLCEPAFRDKAYKAAIEAYKSGEKTGNLKLHDLVEEYKNECGLQNCSIAWISEHLQLLKPYQDGFTSSEDTLVRTPAVPIQKGKSPRSASGMPHSLQSSQGNQLSFPSHLQISHSPTMCLVSERQIKDPITVPCQNAGLDSLVFPLSLNHNDQDKVAQNEDMLSTNIQDHGAPSLHSSSTALEHPPTFSPGGAQVKDNSHDLSCNRNPSLCQENEGTAVKCTDSSTRRWCFAAQVEVSKPMDKKPIKEQGAQQILTPEYTTGVTNSTKVPEEDTYPKTEQSKSDHLSSQLPSELSETELLSSEKKFYTFVILHLPEDVTIASRVQDTLERHGIADGATSSDFLIPGQSPLACIQNIVDNSAFTILLLTSKFASKWAEYQTNMVLMNSIHNLHKYNSVIPFFPKEDSLSITVLPLALRCLTGLKENIEERVFQKILKTTFSRKKIQQQKSLWEKEQRMKELQEKTLQLNEEVHFHREYSEKVMLYNQQLCQLNFYQYLTAAHCLPLNHSQVPPGIPSEIPLHIPSNMQNFLRDQHQVFSPAGPHGSQSGNQAIPDSQPTQCQPIIHIEKATNVQIGNQNQMRFESSANEESEDTEEE</sequence>
<dbReference type="GO" id="GO:0032481">
    <property type="term" value="P:positive regulation of type I interferon production"/>
    <property type="evidence" value="ECO:0007669"/>
    <property type="project" value="TreeGrafter"/>
</dbReference>
<dbReference type="GO" id="GO:0043123">
    <property type="term" value="P:positive regulation of canonical NF-kappaB signal transduction"/>
    <property type="evidence" value="ECO:0007669"/>
    <property type="project" value="TreeGrafter"/>
</dbReference>
<dbReference type="Ensembl" id="ENSLACT00000020159.1">
    <property type="protein sequence ID" value="ENSLACP00000020021.1"/>
    <property type="gene ID" value="ENSLACG00000017601.1"/>
</dbReference>
<feature type="region of interest" description="Disordered" evidence="8">
    <location>
        <begin position="281"/>
        <end position="310"/>
    </location>
</feature>
<evidence type="ECO:0000313" key="10">
    <source>
        <dbReference type="Ensembl" id="ENSLACP00000020021.1"/>
    </source>
</evidence>
<dbReference type="Proteomes" id="UP000008672">
    <property type="component" value="Unassembled WGS sequence"/>
</dbReference>
<dbReference type="GO" id="GO:0045087">
    <property type="term" value="P:innate immune response"/>
    <property type="evidence" value="ECO:0007669"/>
    <property type="project" value="UniProtKB-KW"/>
</dbReference>
<dbReference type="Gene3D" id="3.40.50.10140">
    <property type="entry name" value="Toll/interleukin-1 receptor homology (TIR) domain"/>
    <property type="match status" value="1"/>
</dbReference>
<dbReference type="eggNOG" id="ENOG502RXF3">
    <property type="taxonomic scope" value="Eukaryota"/>
</dbReference>
<keyword evidence="7" id="KW-0175">Coiled coil</keyword>
<gene>
    <name evidence="10" type="primary">TICAM1</name>
</gene>
<feature type="region of interest" description="Disordered" evidence="8">
    <location>
        <begin position="645"/>
        <end position="666"/>
    </location>
</feature>
<keyword evidence="11" id="KW-1185">Reference proteome</keyword>
<dbReference type="Pfam" id="PF17798">
    <property type="entry name" value="TRIF-NTD"/>
    <property type="match status" value="1"/>
</dbReference>
<keyword evidence="4" id="KW-0399">Innate immunity</keyword>
<proteinExistence type="predicted"/>
<reference evidence="11" key="1">
    <citation type="submission" date="2011-08" db="EMBL/GenBank/DDBJ databases">
        <title>The draft genome of Latimeria chalumnae.</title>
        <authorList>
            <person name="Di Palma F."/>
            <person name="Alfoldi J."/>
            <person name="Johnson J."/>
            <person name="Berlin A."/>
            <person name="Gnerre S."/>
            <person name="Jaffe D."/>
            <person name="MacCallum I."/>
            <person name="Young S."/>
            <person name="Walker B.J."/>
            <person name="Lander E."/>
            <person name="Lindblad-Toh K."/>
        </authorList>
    </citation>
    <scope>NUCLEOTIDE SEQUENCE [LARGE SCALE GENOMIC DNA]</scope>
    <source>
        <strain evidence="11">Wild caught</strain>
    </source>
</reference>
<keyword evidence="3" id="KW-0597">Phosphoprotein</keyword>
<accession>H3BDQ0</accession>
<reference evidence="10" key="3">
    <citation type="submission" date="2025-09" db="UniProtKB">
        <authorList>
            <consortium name="Ensembl"/>
        </authorList>
    </citation>
    <scope>IDENTIFICATION</scope>
</reference>
<evidence type="ECO:0000256" key="1">
    <source>
        <dbReference type="ARBA" id="ARBA00004496"/>
    </source>
</evidence>
<feature type="region of interest" description="Disordered" evidence="8">
    <location>
        <begin position="351"/>
        <end position="400"/>
    </location>
</feature>
<dbReference type="InterPro" id="IPR035897">
    <property type="entry name" value="Toll_tir_struct_dom_sf"/>
</dbReference>
<keyword evidence="2" id="KW-0963">Cytoplasm</keyword>
<dbReference type="EMBL" id="AFYH01037247">
    <property type="status" value="NOT_ANNOTATED_CDS"/>
    <property type="molecule type" value="Genomic_DNA"/>
</dbReference>
<feature type="compositionally biased region" description="Polar residues" evidence="8">
    <location>
        <begin position="681"/>
        <end position="691"/>
    </location>
</feature>
<dbReference type="PROSITE" id="PS50104">
    <property type="entry name" value="TIR"/>
    <property type="match status" value="1"/>
</dbReference>
<evidence type="ECO:0000256" key="7">
    <source>
        <dbReference type="SAM" id="Coils"/>
    </source>
</evidence>
<dbReference type="SUPFAM" id="SSF52200">
    <property type="entry name" value="Toll/Interleukin receptor TIR domain"/>
    <property type="match status" value="1"/>
</dbReference>
<comment type="subcellular location">
    <subcellularLocation>
        <location evidence="1">Cytoplasm</location>
    </subcellularLocation>
</comment>
<name>H3BDQ0_LATCH</name>
<evidence type="ECO:0000256" key="3">
    <source>
        <dbReference type="ARBA" id="ARBA00022553"/>
    </source>
</evidence>
<dbReference type="FunCoup" id="H3BDQ0">
    <property type="interactions" value="458"/>
</dbReference>
<dbReference type="PANTHER" id="PTHR47230">
    <property type="entry name" value="TIR DOMAIN-CONTAINING ADAPTER MOLECULE 1"/>
    <property type="match status" value="1"/>
</dbReference>
<evidence type="ECO:0000259" key="9">
    <source>
        <dbReference type="PROSITE" id="PS50104"/>
    </source>
</evidence>
<keyword evidence="6" id="KW-0395">Inflammatory response</keyword>
<feature type="region of interest" description="Disordered" evidence="8">
    <location>
        <begin position="185"/>
        <end position="217"/>
    </location>
</feature>
<reference evidence="10" key="2">
    <citation type="submission" date="2025-08" db="UniProtKB">
        <authorList>
            <consortium name="Ensembl"/>
        </authorList>
    </citation>
    <scope>IDENTIFICATION</scope>
</reference>
<feature type="compositionally biased region" description="Acidic residues" evidence="8">
    <location>
        <begin position="695"/>
        <end position="705"/>
    </location>
</feature>
<feature type="coiled-coil region" evidence="7">
    <location>
        <begin position="552"/>
        <end position="579"/>
    </location>
</feature>
<dbReference type="GO" id="GO:0035666">
    <property type="term" value="P:TRIF-dependent toll-like receptor signaling pathway"/>
    <property type="evidence" value="ECO:0007669"/>
    <property type="project" value="InterPro"/>
</dbReference>
<evidence type="ECO:0000256" key="8">
    <source>
        <dbReference type="SAM" id="MobiDB-lite"/>
    </source>
</evidence>
<feature type="compositionally biased region" description="Polar residues" evidence="8">
    <location>
        <begin position="204"/>
        <end position="217"/>
    </location>
</feature>
<dbReference type="InterPro" id="IPR046946">
    <property type="entry name" value="TCAM1/2"/>
</dbReference>
<feature type="compositionally biased region" description="Polar residues" evidence="8">
    <location>
        <begin position="653"/>
        <end position="666"/>
    </location>
</feature>